<dbReference type="AlphaFoldDB" id="A0AAV4GT56"/>
<gene>
    <name evidence="2" type="ORF">ElyMa_002519500</name>
</gene>
<proteinExistence type="predicted"/>
<organism evidence="2 3">
    <name type="scientific">Elysia marginata</name>
    <dbReference type="NCBI Taxonomy" id="1093978"/>
    <lineage>
        <taxon>Eukaryota</taxon>
        <taxon>Metazoa</taxon>
        <taxon>Spiralia</taxon>
        <taxon>Lophotrochozoa</taxon>
        <taxon>Mollusca</taxon>
        <taxon>Gastropoda</taxon>
        <taxon>Heterobranchia</taxon>
        <taxon>Euthyneura</taxon>
        <taxon>Panpulmonata</taxon>
        <taxon>Sacoglossa</taxon>
        <taxon>Placobranchoidea</taxon>
        <taxon>Plakobranchidae</taxon>
        <taxon>Elysia</taxon>
    </lineage>
</organism>
<reference evidence="2 3" key="1">
    <citation type="journal article" date="2021" name="Elife">
        <title>Chloroplast acquisition without the gene transfer in kleptoplastic sea slugs, Plakobranchus ocellatus.</title>
        <authorList>
            <person name="Maeda T."/>
            <person name="Takahashi S."/>
            <person name="Yoshida T."/>
            <person name="Shimamura S."/>
            <person name="Takaki Y."/>
            <person name="Nagai Y."/>
            <person name="Toyoda A."/>
            <person name="Suzuki Y."/>
            <person name="Arimoto A."/>
            <person name="Ishii H."/>
            <person name="Satoh N."/>
            <person name="Nishiyama T."/>
            <person name="Hasebe M."/>
            <person name="Maruyama T."/>
            <person name="Minagawa J."/>
            <person name="Obokata J."/>
            <person name="Shigenobu S."/>
        </authorList>
    </citation>
    <scope>NUCLEOTIDE SEQUENCE [LARGE SCALE GENOMIC DNA]</scope>
</reference>
<evidence type="ECO:0000313" key="3">
    <source>
        <dbReference type="Proteomes" id="UP000762676"/>
    </source>
</evidence>
<dbReference type="EMBL" id="BMAT01005167">
    <property type="protein sequence ID" value="GFR88511.1"/>
    <property type="molecule type" value="Genomic_DNA"/>
</dbReference>
<name>A0AAV4GT56_9GAST</name>
<keyword evidence="3" id="KW-1185">Reference proteome</keyword>
<sequence>MTRERPLVGTFCERVHQTFGSIPMAYSYSRRCRVEQLPVHRACTRLAWRPVPILQIPRDLMFSEVGNQSDKDGSSPQHPGLVLTHTDTD</sequence>
<feature type="region of interest" description="Disordered" evidence="1">
    <location>
        <begin position="64"/>
        <end position="89"/>
    </location>
</feature>
<accession>A0AAV4GT56</accession>
<protein>
    <submittedName>
        <fullName evidence="2">Uncharacterized protein</fullName>
    </submittedName>
</protein>
<evidence type="ECO:0000313" key="2">
    <source>
        <dbReference type="EMBL" id="GFR88511.1"/>
    </source>
</evidence>
<dbReference type="Proteomes" id="UP000762676">
    <property type="component" value="Unassembled WGS sequence"/>
</dbReference>
<evidence type="ECO:0000256" key="1">
    <source>
        <dbReference type="SAM" id="MobiDB-lite"/>
    </source>
</evidence>
<comment type="caution">
    <text evidence="2">The sequence shown here is derived from an EMBL/GenBank/DDBJ whole genome shotgun (WGS) entry which is preliminary data.</text>
</comment>